<accession>L8JF59</accession>
<evidence type="ECO:0000259" key="3">
    <source>
        <dbReference type="Pfam" id="PF05065"/>
    </source>
</evidence>
<feature type="coiled-coil region" evidence="2">
    <location>
        <begin position="28"/>
        <end position="76"/>
    </location>
</feature>
<dbReference type="Proteomes" id="UP000011134">
    <property type="component" value="Unassembled WGS sequence"/>
</dbReference>
<evidence type="ECO:0000256" key="2">
    <source>
        <dbReference type="SAM" id="Coils"/>
    </source>
</evidence>
<proteinExistence type="predicted"/>
<name>L8JF59_9GAMM</name>
<protein>
    <submittedName>
        <fullName evidence="4">Phage major capsid protein</fullName>
    </submittedName>
</protein>
<organism evidence="4 5">
    <name type="scientific">Photobacterium marinum</name>
    <dbReference type="NCBI Taxonomy" id="1056511"/>
    <lineage>
        <taxon>Bacteria</taxon>
        <taxon>Pseudomonadati</taxon>
        <taxon>Pseudomonadota</taxon>
        <taxon>Gammaproteobacteria</taxon>
        <taxon>Vibrionales</taxon>
        <taxon>Vibrionaceae</taxon>
        <taxon>Photobacterium</taxon>
    </lineage>
</organism>
<dbReference type="PATRIC" id="fig|1056511.3.peg.1988"/>
<keyword evidence="2" id="KW-0175">Coiled coil</keyword>
<feature type="domain" description="Phage capsid-like C-terminal" evidence="3">
    <location>
        <begin position="137"/>
        <end position="439"/>
    </location>
</feature>
<dbReference type="SUPFAM" id="SSF56563">
    <property type="entry name" value="Major capsid protein gp5"/>
    <property type="match status" value="1"/>
</dbReference>
<dbReference type="Pfam" id="PF05065">
    <property type="entry name" value="Phage_capsid"/>
    <property type="match status" value="1"/>
</dbReference>
<dbReference type="RefSeq" id="WP_007465112.1">
    <property type="nucleotide sequence ID" value="NZ_AMZO01000013.1"/>
</dbReference>
<dbReference type="EMBL" id="AMZO01000013">
    <property type="protein sequence ID" value="ELR66057.1"/>
    <property type="molecule type" value="Genomic_DNA"/>
</dbReference>
<evidence type="ECO:0000313" key="5">
    <source>
        <dbReference type="Proteomes" id="UP000011134"/>
    </source>
</evidence>
<gene>
    <name evidence="4" type="ORF">C942_00499</name>
</gene>
<keyword evidence="5" id="KW-1185">Reference proteome</keyword>
<dbReference type="OrthoDB" id="9786516at2"/>
<comment type="subcellular location">
    <subcellularLocation>
        <location evidence="1">Virion</location>
    </subcellularLocation>
</comment>
<dbReference type="Gene3D" id="3.30.2320.10">
    <property type="entry name" value="hypothetical protein PF0899 domain"/>
    <property type="match status" value="1"/>
</dbReference>
<dbReference type="NCBIfam" id="TIGR01554">
    <property type="entry name" value="major_cap_HK97"/>
    <property type="match status" value="1"/>
</dbReference>
<comment type="caution">
    <text evidence="4">The sequence shown here is derived from an EMBL/GenBank/DDBJ whole genome shotgun (WGS) entry which is preliminary data.</text>
</comment>
<evidence type="ECO:0000313" key="4">
    <source>
        <dbReference type="EMBL" id="ELR66057.1"/>
    </source>
</evidence>
<dbReference type="InterPro" id="IPR024455">
    <property type="entry name" value="Phage_capsid"/>
</dbReference>
<dbReference type="InterPro" id="IPR054612">
    <property type="entry name" value="Phage_capsid-like_C"/>
</dbReference>
<dbReference type="AlphaFoldDB" id="L8JF59"/>
<sequence length="443" mass="49214">MEFETQLNELLEGVKAISEKESVHADEVKEIKEKAETFEASFKELKEKSEQSESQVIELKEAVAELEDSIETLSAKSNRPQLFGKESEMEAKEINVKETNQFLKETIINAKSFEYEGAEGELKVKAGNMNVTNDAEGKVAIVEDMERQILKRLLDDYAILNVVGSRTLSSPEFKRLVDAQRAGARWVGENTAAAAPQFTQTPTLQFIRPVLGKVQAYSFITDEAQEDPAVDLKSYMVTDIADQMGRAISESLWRGDGANKPKGILEHFDDVESVKPDEGAGARSVEHFAHRVTSTQGKLASGTGSTLSQNIIDFLIDTVYALKTGYRANARWMFNRKTFAELAKLKDAEGRYYLTKDVSEGSDGTLLGFPVTIDDYADDIEAGKYPILFGDFKRGYEFINYRGMKTLQDNVTAPGVTKVYFDRRVGSMIGDNKAVIGIKVKAA</sequence>
<evidence type="ECO:0000256" key="1">
    <source>
        <dbReference type="ARBA" id="ARBA00004328"/>
    </source>
</evidence>
<reference evidence="4 5" key="1">
    <citation type="submission" date="2012-12" db="EMBL/GenBank/DDBJ databases">
        <title>Genome Assembly of Photobacterium sp. AK15.</title>
        <authorList>
            <person name="Khatri I."/>
            <person name="Vaidya B."/>
            <person name="Srinivas T.N.R."/>
            <person name="Subramanian S."/>
            <person name="Pinnaka A."/>
        </authorList>
    </citation>
    <scope>NUCLEOTIDE SEQUENCE [LARGE SCALE GENOMIC DNA]</scope>
    <source>
        <strain evidence="4 5">AK15</strain>
    </source>
</reference>